<feature type="DNA-binding region" description="H-T-H motif" evidence="2">
    <location>
        <begin position="57"/>
        <end position="76"/>
    </location>
</feature>
<keyword evidence="1 2" id="KW-0238">DNA-binding</keyword>
<reference evidence="5" key="1">
    <citation type="journal article" date="2014" name="Int. J. Syst. Evol. Microbiol.">
        <title>Complete genome sequence of Corynebacterium casei LMG S-19264T (=DSM 44701T), isolated from a smear-ripened cheese.</title>
        <authorList>
            <consortium name="US DOE Joint Genome Institute (JGI-PGF)"/>
            <person name="Walter F."/>
            <person name="Albersmeier A."/>
            <person name="Kalinowski J."/>
            <person name="Ruckert C."/>
        </authorList>
    </citation>
    <scope>NUCLEOTIDE SEQUENCE</scope>
    <source>
        <strain evidence="5">CGMCC 4.7138</strain>
    </source>
</reference>
<evidence type="ECO:0000313" key="6">
    <source>
        <dbReference type="Proteomes" id="UP000653480"/>
    </source>
</evidence>
<dbReference type="InterPro" id="IPR049397">
    <property type="entry name" value="EthR_C"/>
</dbReference>
<dbReference type="SUPFAM" id="SSF46689">
    <property type="entry name" value="Homeodomain-like"/>
    <property type="match status" value="1"/>
</dbReference>
<dbReference type="SUPFAM" id="SSF48498">
    <property type="entry name" value="Tetracyclin repressor-like, C-terminal domain"/>
    <property type="match status" value="1"/>
</dbReference>
<dbReference type="PROSITE" id="PS50977">
    <property type="entry name" value="HTH_TETR_2"/>
    <property type="match status" value="1"/>
</dbReference>
<dbReference type="InterPro" id="IPR001647">
    <property type="entry name" value="HTH_TetR"/>
</dbReference>
<dbReference type="AlphaFoldDB" id="A0A8H9H3U3"/>
<dbReference type="Proteomes" id="UP000653480">
    <property type="component" value="Unassembled WGS sequence"/>
</dbReference>
<dbReference type="Pfam" id="PF21313">
    <property type="entry name" value="EthR_C"/>
    <property type="match status" value="1"/>
</dbReference>
<dbReference type="GO" id="GO:0003700">
    <property type="term" value="F:DNA-binding transcription factor activity"/>
    <property type="evidence" value="ECO:0007669"/>
    <property type="project" value="TreeGrafter"/>
</dbReference>
<gene>
    <name evidence="5" type="primary">ethR</name>
    <name evidence="5" type="ORF">GCM10011574_37880</name>
</gene>
<evidence type="ECO:0000313" key="5">
    <source>
        <dbReference type="EMBL" id="GGO15920.1"/>
    </source>
</evidence>
<dbReference type="Pfam" id="PF00440">
    <property type="entry name" value="TetR_N"/>
    <property type="match status" value="1"/>
</dbReference>
<reference evidence="5" key="2">
    <citation type="submission" date="2020-09" db="EMBL/GenBank/DDBJ databases">
        <authorList>
            <person name="Sun Q."/>
            <person name="Zhou Y."/>
        </authorList>
    </citation>
    <scope>NUCLEOTIDE SEQUENCE</scope>
    <source>
        <strain evidence="5">CGMCC 4.7138</strain>
    </source>
</reference>
<dbReference type="EMBL" id="BMMN01000006">
    <property type="protein sequence ID" value="GGO15920.1"/>
    <property type="molecule type" value="Genomic_DNA"/>
</dbReference>
<dbReference type="PRINTS" id="PR00455">
    <property type="entry name" value="HTHTETR"/>
</dbReference>
<dbReference type="Gene3D" id="1.10.10.60">
    <property type="entry name" value="Homeodomain-like"/>
    <property type="match status" value="1"/>
</dbReference>
<evidence type="ECO:0000256" key="2">
    <source>
        <dbReference type="PROSITE-ProRule" id="PRU00335"/>
    </source>
</evidence>
<evidence type="ECO:0000256" key="1">
    <source>
        <dbReference type="ARBA" id="ARBA00023125"/>
    </source>
</evidence>
<feature type="region of interest" description="Disordered" evidence="3">
    <location>
        <begin position="9"/>
        <end position="35"/>
    </location>
</feature>
<keyword evidence="6" id="KW-1185">Reference proteome</keyword>
<proteinExistence type="predicted"/>
<dbReference type="PANTHER" id="PTHR30055">
    <property type="entry name" value="HTH-TYPE TRANSCRIPTIONAL REGULATOR RUTR"/>
    <property type="match status" value="1"/>
</dbReference>
<dbReference type="GO" id="GO:0000976">
    <property type="term" value="F:transcription cis-regulatory region binding"/>
    <property type="evidence" value="ECO:0007669"/>
    <property type="project" value="TreeGrafter"/>
</dbReference>
<name>A0A8H9H3U3_9ACTN</name>
<accession>A0A8H9H3U3</accession>
<comment type="caution">
    <text evidence="5">The sequence shown here is derived from an EMBL/GenBank/DDBJ whole genome shotgun (WGS) entry which is preliminary data.</text>
</comment>
<dbReference type="PANTHER" id="PTHR30055:SF184">
    <property type="entry name" value="HTH-TYPE TRANSCRIPTIONAL REGULATOR ETHR"/>
    <property type="match status" value="1"/>
</dbReference>
<dbReference type="InterPro" id="IPR009057">
    <property type="entry name" value="Homeodomain-like_sf"/>
</dbReference>
<dbReference type="InterPro" id="IPR036271">
    <property type="entry name" value="Tet_transcr_reg_TetR-rel_C_sf"/>
</dbReference>
<evidence type="ECO:0000259" key="4">
    <source>
        <dbReference type="PROSITE" id="PS50977"/>
    </source>
</evidence>
<protein>
    <submittedName>
        <fullName evidence="5">HTH-type transcriptional regulator EthR</fullName>
    </submittedName>
</protein>
<dbReference type="Gene3D" id="1.10.357.10">
    <property type="entry name" value="Tetracycline Repressor, domain 2"/>
    <property type="match status" value="1"/>
</dbReference>
<dbReference type="InterPro" id="IPR050109">
    <property type="entry name" value="HTH-type_TetR-like_transc_reg"/>
</dbReference>
<evidence type="ECO:0000256" key="3">
    <source>
        <dbReference type="SAM" id="MobiDB-lite"/>
    </source>
</evidence>
<feature type="domain" description="HTH tetR-type" evidence="4">
    <location>
        <begin position="34"/>
        <end position="94"/>
    </location>
</feature>
<sequence length="239" mass="25971">MYKASVQHVGILRGMPSKPGAQPARRSAAEPASTGLRERILSATRELLRERRFDALSVADILTAAEVSRASFYFYFPSKQAVLGELVRDAVAQGQQAADPWIGGSQDPVAALRAGVRDGARLWRDNAGILMAIVESQGSDEGLRALWLEQMNLFTDAAAARIESDPQVRRRLGDMDVRAVAASLTWMGERLYYLAAAGVPPFVDEEVLVDVLTNAWASILYGRPVTPPSRIPIPGAEQV</sequence>
<organism evidence="5 6">
    <name type="scientific">Microbispora bryophytorum</name>
    <dbReference type="NCBI Taxonomy" id="1460882"/>
    <lineage>
        <taxon>Bacteria</taxon>
        <taxon>Bacillati</taxon>
        <taxon>Actinomycetota</taxon>
        <taxon>Actinomycetes</taxon>
        <taxon>Streptosporangiales</taxon>
        <taxon>Streptosporangiaceae</taxon>
        <taxon>Microbispora</taxon>
    </lineage>
</organism>